<evidence type="ECO:0000313" key="9">
    <source>
        <dbReference type="EMBL" id="AKP66403.1"/>
    </source>
</evidence>
<evidence type="ECO:0000256" key="3">
    <source>
        <dbReference type="ARBA" id="ARBA00023210"/>
    </source>
</evidence>
<dbReference type="InterPro" id="IPR036145">
    <property type="entry name" value="MinC_C_sf"/>
</dbReference>
<organism evidence="9 10">
    <name type="scientific">Companilactobacillus ginsenosidimutans</name>
    <dbReference type="NCBI Taxonomy" id="1007676"/>
    <lineage>
        <taxon>Bacteria</taxon>
        <taxon>Bacillati</taxon>
        <taxon>Bacillota</taxon>
        <taxon>Bacilli</taxon>
        <taxon>Lactobacillales</taxon>
        <taxon>Lactobacillaceae</taxon>
        <taxon>Companilactobacillus</taxon>
    </lineage>
</organism>
<protein>
    <recommendedName>
        <fullName evidence="6">Probable septum site-determining protein MinC</fullName>
    </recommendedName>
</protein>
<dbReference type="KEGG" id="lgn:ABM34_01790"/>
<evidence type="ECO:0000256" key="5">
    <source>
        <dbReference type="ARBA" id="ARBA00046874"/>
    </source>
</evidence>
<keyword evidence="3 6" id="KW-0717">Septation</keyword>
<name>A0A0H4QIE1_9LACO</name>
<evidence type="ECO:0000259" key="8">
    <source>
        <dbReference type="Pfam" id="PF22642"/>
    </source>
</evidence>
<dbReference type="InterPro" id="IPR013033">
    <property type="entry name" value="MinC"/>
</dbReference>
<dbReference type="PANTHER" id="PTHR34108:SF1">
    <property type="entry name" value="SEPTUM SITE-DETERMINING PROTEIN MINC"/>
    <property type="match status" value="1"/>
</dbReference>
<dbReference type="SUPFAM" id="SSF63848">
    <property type="entry name" value="Cell-division inhibitor MinC, C-terminal domain"/>
    <property type="match status" value="1"/>
</dbReference>
<comment type="function">
    <text evidence="6">Cell division inhibitor that blocks the formation of polar Z ring septums. Rapidly oscillates between the poles of the cell to destabilize FtsZ filaments that have formed before they mature into polar Z rings. Prevents FtsZ polymerization.</text>
</comment>
<dbReference type="InterPro" id="IPR016098">
    <property type="entry name" value="CAP/MinC_C"/>
</dbReference>
<comment type="subunit">
    <text evidence="5 6">Interacts with MinD and FtsZ.</text>
</comment>
<dbReference type="PATRIC" id="fig|1007676.4.peg.374"/>
<evidence type="ECO:0000256" key="1">
    <source>
        <dbReference type="ARBA" id="ARBA00006291"/>
    </source>
</evidence>
<dbReference type="RefSeq" id="WP_048702723.1">
    <property type="nucleotide sequence ID" value="NZ_CP012034.1"/>
</dbReference>
<dbReference type="Gene3D" id="2.160.20.70">
    <property type="match status" value="1"/>
</dbReference>
<dbReference type="InterPro" id="IPR005526">
    <property type="entry name" value="Septum_form_inhib_MinC_C"/>
</dbReference>
<evidence type="ECO:0000259" key="7">
    <source>
        <dbReference type="Pfam" id="PF03775"/>
    </source>
</evidence>
<dbReference type="InterPro" id="IPR055219">
    <property type="entry name" value="MinC_N_1"/>
</dbReference>
<accession>A0A0H4QIE1</accession>
<dbReference type="GO" id="GO:0000917">
    <property type="term" value="P:division septum assembly"/>
    <property type="evidence" value="ECO:0007669"/>
    <property type="project" value="UniProtKB-KW"/>
</dbReference>
<dbReference type="PANTHER" id="PTHR34108">
    <property type="entry name" value="SEPTUM SITE-DETERMINING PROTEIN MINC"/>
    <property type="match status" value="1"/>
</dbReference>
<evidence type="ECO:0000256" key="2">
    <source>
        <dbReference type="ARBA" id="ARBA00022618"/>
    </source>
</evidence>
<dbReference type="EMBL" id="CP012034">
    <property type="protein sequence ID" value="AKP66403.1"/>
    <property type="molecule type" value="Genomic_DNA"/>
</dbReference>
<evidence type="ECO:0000256" key="6">
    <source>
        <dbReference type="HAMAP-Rule" id="MF_00267"/>
    </source>
</evidence>
<dbReference type="Pfam" id="PF22642">
    <property type="entry name" value="MinC_N_1"/>
    <property type="match status" value="1"/>
</dbReference>
<dbReference type="STRING" id="1007676.ABM34_01790"/>
<dbReference type="Gene3D" id="3.30.160.540">
    <property type="match status" value="1"/>
</dbReference>
<keyword evidence="10" id="KW-1185">Reference proteome</keyword>
<sequence length="220" mass="24675">MSDVTLKGSKDGFSVIIDDSCDFEDAMKQLKNMIVEQTIGTDEDDVIQFTVKTGNRLFDEEQTARVRNIFSKYPQIELVNIESNVILKTESDKLIEDNKFNIETGIIRSGQKVEYQGDILFLGTLHDGSQISTDGSIYLLGEVHGIVQAGYPDNTNAAIIGNLNGGAQYRIADVVEIVTEDNADKFTNYKFAHIDDLHTISVEDLKEFKDVINETRKRTE</sequence>
<feature type="domain" description="Septum site-determining protein MinC N-terminal" evidence="8">
    <location>
        <begin position="4"/>
        <end position="78"/>
    </location>
</feature>
<dbReference type="GO" id="GO:0000902">
    <property type="term" value="P:cell morphogenesis"/>
    <property type="evidence" value="ECO:0007669"/>
    <property type="project" value="InterPro"/>
</dbReference>
<comment type="similarity">
    <text evidence="1 6">Belongs to the MinC family.</text>
</comment>
<keyword evidence="4 6" id="KW-0131">Cell cycle</keyword>
<evidence type="ECO:0000256" key="4">
    <source>
        <dbReference type="ARBA" id="ARBA00023306"/>
    </source>
</evidence>
<keyword evidence="2 6" id="KW-0132">Cell division</keyword>
<dbReference type="Proteomes" id="UP000036106">
    <property type="component" value="Chromosome"/>
</dbReference>
<dbReference type="GO" id="GO:1901891">
    <property type="term" value="P:regulation of cell septum assembly"/>
    <property type="evidence" value="ECO:0007669"/>
    <property type="project" value="InterPro"/>
</dbReference>
<dbReference type="OrthoDB" id="9790810at2"/>
<dbReference type="HAMAP" id="MF_00267">
    <property type="entry name" value="MinC"/>
    <property type="match status" value="1"/>
</dbReference>
<reference evidence="10" key="1">
    <citation type="submission" date="2015-07" db="EMBL/GenBank/DDBJ databases">
        <title>Lactobacillus ginsenosidimutans/EMML 3141/ whole genome sequencing.</title>
        <authorList>
            <person name="Kim M.K."/>
            <person name="Im W.-T."/>
            <person name="Srinivasan S."/>
            <person name="Lee J.-J."/>
        </authorList>
    </citation>
    <scope>NUCLEOTIDE SEQUENCE [LARGE SCALE GENOMIC DNA]</scope>
    <source>
        <strain evidence="10">EMML 3041</strain>
    </source>
</reference>
<gene>
    <name evidence="6" type="primary">minC</name>
    <name evidence="9" type="ORF">ABM34_01790</name>
</gene>
<dbReference type="AlphaFoldDB" id="A0A0H4QIE1"/>
<evidence type="ECO:0000313" key="10">
    <source>
        <dbReference type="Proteomes" id="UP000036106"/>
    </source>
</evidence>
<dbReference type="Pfam" id="PF03775">
    <property type="entry name" value="MinC_C"/>
    <property type="match status" value="1"/>
</dbReference>
<feature type="domain" description="Septum formation inhibitor MinC C-terminal" evidence="7">
    <location>
        <begin position="105"/>
        <end position="194"/>
    </location>
</feature>
<proteinExistence type="inferred from homology"/>